<sequence>MKDEEAVAITKAVRGLSIKSVRFYNNRITKMGAEEMSKIMIQDESLLEDFDLSKNLIGPDFPIALVHIPRIKKLNVAYNKLERISVKLLDIQAIRDRSLDIKLEANWKLQEPPFQVACMGYDQVLRWLEDSREKRRALETISTVLGEKARS</sequence>
<accession>L1JPK4</accession>
<gene>
    <name evidence="1" type="ORF">GUITHDRAFT_104180</name>
</gene>
<dbReference type="Proteomes" id="UP000011087">
    <property type="component" value="Unassembled WGS sequence"/>
</dbReference>
<keyword evidence="3" id="KW-1185">Reference proteome</keyword>
<evidence type="ECO:0000313" key="2">
    <source>
        <dbReference type="EnsemblProtists" id="EKX50372"/>
    </source>
</evidence>
<name>L1JPK4_GUITC</name>
<dbReference type="AlphaFoldDB" id="L1JPK4"/>
<evidence type="ECO:0000313" key="1">
    <source>
        <dbReference type="EMBL" id="EKX50372.1"/>
    </source>
</evidence>
<evidence type="ECO:0008006" key="4">
    <source>
        <dbReference type="Google" id="ProtNLM"/>
    </source>
</evidence>
<dbReference type="RefSeq" id="XP_005837352.1">
    <property type="nucleotide sequence ID" value="XM_005837295.1"/>
</dbReference>
<dbReference type="PaxDb" id="55529-EKX50372"/>
<dbReference type="EnsemblProtists" id="EKX50372">
    <property type="protein sequence ID" value="EKX50372"/>
    <property type="gene ID" value="GUITHDRAFT_104180"/>
</dbReference>
<dbReference type="EMBL" id="JH992979">
    <property type="protein sequence ID" value="EKX50372.1"/>
    <property type="molecule type" value="Genomic_DNA"/>
</dbReference>
<reference evidence="3" key="2">
    <citation type="submission" date="2012-11" db="EMBL/GenBank/DDBJ databases">
        <authorList>
            <person name="Kuo A."/>
            <person name="Curtis B.A."/>
            <person name="Tanifuji G."/>
            <person name="Burki F."/>
            <person name="Gruber A."/>
            <person name="Irimia M."/>
            <person name="Maruyama S."/>
            <person name="Arias M.C."/>
            <person name="Ball S.G."/>
            <person name="Gile G.H."/>
            <person name="Hirakawa Y."/>
            <person name="Hopkins J.F."/>
            <person name="Rensing S.A."/>
            <person name="Schmutz J."/>
            <person name="Symeonidi A."/>
            <person name="Elias M."/>
            <person name="Eveleigh R.J."/>
            <person name="Herman E.K."/>
            <person name="Klute M.J."/>
            <person name="Nakayama T."/>
            <person name="Obornik M."/>
            <person name="Reyes-Prieto A."/>
            <person name="Armbrust E.V."/>
            <person name="Aves S.J."/>
            <person name="Beiko R.G."/>
            <person name="Coutinho P."/>
            <person name="Dacks J.B."/>
            <person name="Durnford D.G."/>
            <person name="Fast N.M."/>
            <person name="Green B.R."/>
            <person name="Grisdale C."/>
            <person name="Hempe F."/>
            <person name="Henrissat B."/>
            <person name="Hoppner M.P."/>
            <person name="Ishida K.-I."/>
            <person name="Kim E."/>
            <person name="Koreny L."/>
            <person name="Kroth P.G."/>
            <person name="Liu Y."/>
            <person name="Malik S.-B."/>
            <person name="Maier U.G."/>
            <person name="McRose D."/>
            <person name="Mock T."/>
            <person name="Neilson J.A."/>
            <person name="Onodera N.T."/>
            <person name="Poole A.M."/>
            <person name="Pritham E.J."/>
            <person name="Richards T.A."/>
            <person name="Rocap G."/>
            <person name="Roy S.W."/>
            <person name="Sarai C."/>
            <person name="Schaack S."/>
            <person name="Shirato S."/>
            <person name="Slamovits C.H."/>
            <person name="Spencer D.F."/>
            <person name="Suzuki S."/>
            <person name="Worden A.Z."/>
            <person name="Zauner S."/>
            <person name="Barry K."/>
            <person name="Bell C."/>
            <person name="Bharti A.K."/>
            <person name="Crow J.A."/>
            <person name="Grimwood J."/>
            <person name="Kramer R."/>
            <person name="Lindquist E."/>
            <person name="Lucas S."/>
            <person name="Salamov A."/>
            <person name="McFadden G.I."/>
            <person name="Lane C.E."/>
            <person name="Keeling P.J."/>
            <person name="Gray M.W."/>
            <person name="Grigoriev I.V."/>
            <person name="Archibald J.M."/>
        </authorList>
    </citation>
    <scope>NUCLEOTIDE SEQUENCE</scope>
    <source>
        <strain evidence="3">CCMP2712</strain>
    </source>
</reference>
<dbReference type="InterPro" id="IPR032675">
    <property type="entry name" value="LRR_dom_sf"/>
</dbReference>
<evidence type="ECO:0000313" key="3">
    <source>
        <dbReference type="Proteomes" id="UP000011087"/>
    </source>
</evidence>
<protein>
    <recommendedName>
        <fullName evidence="4">U2A'/phosphoprotein 32 family A C-terminal domain-containing protein</fullName>
    </recommendedName>
</protein>
<organism evidence="1">
    <name type="scientific">Guillardia theta (strain CCMP2712)</name>
    <name type="common">Cryptophyte</name>
    <dbReference type="NCBI Taxonomy" id="905079"/>
    <lineage>
        <taxon>Eukaryota</taxon>
        <taxon>Cryptophyceae</taxon>
        <taxon>Pyrenomonadales</taxon>
        <taxon>Geminigeraceae</taxon>
        <taxon>Guillardia</taxon>
    </lineage>
</organism>
<dbReference type="GeneID" id="17306933"/>
<dbReference type="KEGG" id="gtt:GUITHDRAFT_104180"/>
<dbReference type="HOGENOM" id="CLU_1734949_0_0_1"/>
<dbReference type="SUPFAM" id="SSF52047">
    <property type="entry name" value="RNI-like"/>
    <property type="match status" value="1"/>
</dbReference>
<reference evidence="2" key="3">
    <citation type="submission" date="2015-06" db="UniProtKB">
        <authorList>
            <consortium name="EnsemblProtists"/>
        </authorList>
    </citation>
    <scope>IDENTIFICATION</scope>
</reference>
<dbReference type="Gene3D" id="3.80.10.10">
    <property type="entry name" value="Ribonuclease Inhibitor"/>
    <property type="match status" value="1"/>
</dbReference>
<proteinExistence type="predicted"/>
<reference evidence="1 3" key="1">
    <citation type="journal article" date="2012" name="Nature">
        <title>Algal genomes reveal evolutionary mosaicism and the fate of nucleomorphs.</title>
        <authorList>
            <consortium name="DOE Joint Genome Institute"/>
            <person name="Curtis B.A."/>
            <person name="Tanifuji G."/>
            <person name="Burki F."/>
            <person name="Gruber A."/>
            <person name="Irimia M."/>
            <person name="Maruyama S."/>
            <person name="Arias M.C."/>
            <person name="Ball S.G."/>
            <person name="Gile G.H."/>
            <person name="Hirakawa Y."/>
            <person name="Hopkins J.F."/>
            <person name="Kuo A."/>
            <person name="Rensing S.A."/>
            <person name="Schmutz J."/>
            <person name="Symeonidi A."/>
            <person name="Elias M."/>
            <person name="Eveleigh R.J."/>
            <person name="Herman E.K."/>
            <person name="Klute M.J."/>
            <person name="Nakayama T."/>
            <person name="Obornik M."/>
            <person name="Reyes-Prieto A."/>
            <person name="Armbrust E.V."/>
            <person name="Aves S.J."/>
            <person name="Beiko R.G."/>
            <person name="Coutinho P."/>
            <person name="Dacks J.B."/>
            <person name="Durnford D.G."/>
            <person name="Fast N.M."/>
            <person name="Green B.R."/>
            <person name="Grisdale C.J."/>
            <person name="Hempel F."/>
            <person name="Henrissat B."/>
            <person name="Hoppner M.P."/>
            <person name="Ishida K."/>
            <person name="Kim E."/>
            <person name="Koreny L."/>
            <person name="Kroth P.G."/>
            <person name="Liu Y."/>
            <person name="Malik S.B."/>
            <person name="Maier U.G."/>
            <person name="McRose D."/>
            <person name="Mock T."/>
            <person name="Neilson J.A."/>
            <person name="Onodera N.T."/>
            <person name="Poole A.M."/>
            <person name="Pritham E.J."/>
            <person name="Richards T.A."/>
            <person name="Rocap G."/>
            <person name="Roy S.W."/>
            <person name="Sarai C."/>
            <person name="Schaack S."/>
            <person name="Shirato S."/>
            <person name="Slamovits C.H."/>
            <person name="Spencer D.F."/>
            <person name="Suzuki S."/>
            <person name="Worden A.Z."/>
            <person name="Zauner S."/>
            <person name="Barry K."/>
            <person name="Bell C."/>
            <person name="Bharti A.K."/>
            <person name="Crow J.A."/>
            <person name="Grimwood J."/>
            <person name="Kramer R."/>
            <person name="Lindquist E."/>
            <person name="Lucas S."/>
            <person name="Salamov A."/>
            <person name="McFadden G.I."/>
            <person name="Lane C.E."/>
            <person name="Keeling P.J."/>
            <person name="Gray M.W."/>
            <person name="Grigoriev I.V."/>
            <person name="Archibald J.M."/>
        </authorList>
    </citation>
    <scope>NUCLEOTIDE SEQUENCE</scope>
    <source>
        <strain evidence="1 3">CCMP2712</strain>
    </source>
</reference>